<organism evidence="1 2">
    <name type="scientific">Podospora pseudoanserina</name>
    <dbReference type="NCBI Taxonomy" id="2609844"/>
    <lineage>
        <taxon>Eukaryota</taxon>
        <taxon>Fungi</taxon>
        <taxon>Dikarya</taxon>
        <taxon>Ascomycota</taxon>
        <taxon>Pezizomycotina</taxon>
        <taxon>Sordariomycetes</taxon>
        <taxon>Sordariomycetidae</taxon>
        <taxon>Sordariales</taxon>
        <taxon>Podosporaceae</taxon>
        <taxon>Podospora</taxon>
    </lineage>
</organism>
<dbReference type="RefSeq" id="XP_062797329.1">
    <property type="nucleotide sequence ID" value="XM_062940921.1"/>
</dbReference>
<dbReference type="EMBL" id="JAFFHC010000006">
    <property type="protein sequence ID" value="KAK4671033.1"/>
    <property type="molecule type" value="Genomic_DNA"/>
</dbReference>
<dbReference type="GeneID" id="87961652"/>
<protein>
    <submittedName>
        <fullName evidence="1">Uncharacterized protein</fullName>
    </submittedName>
</protein>
<reference evidence="1 2" key="1">
    <citation type="journal article" date="2023" name="bioRxiv">
        <title>High-quality genome assemblies of four members of thePodospora anserinaspecies complex.</title>
        <authorList>
            <person name="Ament-Velasquez S.L."/>
            <person name="Vogan A.A."/>
            <person name="Wallerman O."/>
            <person name="Hartmann F."/>
            <person name="Gautier V."/>
            <person name="Silar P."/>
            <person name="Giraud T."/>
            <person name="Johannesson H."/>
        </authorList>
    </citation>
    <scope>NUCLEOTIDE SEQUENCE [LARGE SCALE GENOMIC DNA]</scope>
    <source>
        <strain evidence="1 2">CBS 124.78</strain>
    </source>
</reference>
<name>A0ABR0HTG8_9PEZI</name>
<proteinExistence type="predicted"/>
<sequence>MGQQPQRPSVYPRLGAFQSLEGVLRFWLKVDLFLLGRPPRDEDSPWSRLSLSWSRLSLISWCKFIMFLSRSLDLDDELAALRHGDGAVENAAADTGGVHFGHL</sequence>
<dbReference type="Proteomes" id="UP001323617">
    <property type="component" value="Unassembled WGS sequence"/>
</dbReference>
<gene>
    <name evidence="1" type="ORF">QC764_0091070</name>
</gene>
<comment type="caution">
    <text evidence="1">The sequence shown here is derived from an EMBL/GenBank/DDBJ whole genome shotgun (WGS) entry which is preliminary data.</text>
</comment>
<evidence type="ECO:0000313" key="2">
    <source>
        <dbReference type="Proteomes" id="UP001323617"/>
    </source>
</evidence>
<keyword evidence="2" id="KW-1185">Reference proteome</keyword>
<evidence type="ECO:0000313" key="1">
    <source>
        <dbReference type="EMBL" id="KAK4671033.1"/>
    </source>
</evidence>
<accession>A0ABR0HTG8</accession>